<accession>A0AAP0EB76</accession>
<gene>
    <name evidence="1" type="ORF">Scep_027947</name>
</gene>
<organism evidence="1 2">
    <name type="scientific">Stephania cephalantha</name>
    <dbReference type="NCBI Taxonomy" id="152367"/>
    <lineage>
        <taxon>Eukaryota</taxon>
        <taxon>Viridiplantae</taxon>
        <taxon>Streptophyta</taxon>
        <taxon>Embryophyta</taxon>
        <taxon>Tracheophyta</taxon>
        <taxon>Spermatophyta</taxon>
        <taxon>Magnoliopsida</taxon>
        <taxon>Ranunculales</taxon>
        <taxon>Menispermaceae</taxon>
        <taxon>Menispermoideae</taxon>
        <taxon>Cissampelideae</taxon>
        <taxon>Stephania</taxon>
    </lineage>
</organism>
<evidence type="ECO:0000313" key="1">
    <source>
        <dbReference type="EMBL" id="KAK9088865.1"/>
    </source>
</evidence>
<dbReference type="AlphaFoldDB" id="A0AAP0EB76"/>
<protein>
    <submittedName>
        <fullName evidence="1">Uncharacterized protein</fullName>
    </submittedName>
</protein>
<dbReference type="Proteomes" id="UP001419268">
    <property type="component" value="Unassembled WGS sequence"/>
</dbReference>
<proteinExistence type="predicted"/>
<evidence type="ECO:0000313" key="2">
    <source>
        <dbReference type="Proteomes" id="UP001419268"/>
    </source>
</evidence>
<keyword evidence="2" id="KW-1185">Reference proteome</keyword>
<name>A0AAP0EB76_9MAGN</name>
<sequence length="75" mass="8562">MEVLGEIFLAYWRLRLFKGLSATFSMGWSESADTFKEISFGVDRTLQARLLHLLGTTRPHPTLFNEKNTPTTLSD</sequence>
<dbReference type="EMBL" id="JBBNAG010000012">
    <property type="protein sequence ID" value="KAK9088865.1"/>
    <property type="molecule type" value="Genomic_DNA"/>
</dbReference>
<comment type="caution">
    <text evidence="1">The sequence shown here is derived from an EMBL/GenBank/DDBJ whole genome shotgun (WGS) entry which is preliminary data.</text>
</comment>
<reference evidence="1 2" key="1">
    <citation type="submission" date="2024-01" db="EMBL/GenBank/DDBJ databases">
        <title>Genome assemblies of Stephania.</title>
        <authorList>
            <person name="Yang L."/>
        </authorList>
    </citation>
    <scope>NUCLEOTIDE SEQUENCE [LARGE SCALE GENOMIC DNA]</scope>
    <source>
        <strain evidence="1">JXDWG</strain>
        <tissue evidence="1">Leaf</tissue>
    </source>
</reference>